<dbReference type="Gene3D" id="3.30.200.20">
    <property type="entry name" value="Phosphorylase Kinase, domain 1"/>
    <property type="match status" value="1"/>
</dbReference>
<dbReference type="Pfam" id="PF07714">
    <property type="entry name" value="PK_Tyr_Ser-Thr"/>
    <property type="match status" value="1"/>
</dbReference>
<dbReference type="GO" id="GO:0009734">
    <property type="term" value="P:auxin-activated signaling pathway"/>
    <property type="evidence" value="ECO:0007669"/>
    <property type="project" value="UniProtKB-KW"/>
</dbReference>
<comment type="subcellular location">
    <subcellularLocation>
        <location evidence="1">Cytoplasm</location>
    </subcellularLocation>
</comment>
<dbReference type="PROSITE" id="PS00107">
    <property type="entry name" value="PROTEIN_KINASE_ATP"/>
    <property type="match status" value="1"/>
</dbReference>
<evidence type="ECO:0008006" key="16">
    <source>
        <dbReference type="Google" id="ProtNLM"/>
    </source>
</evidence>
<accession>A0A8T2UDM4</accession>
<organism evidence="14 15">
    <name type="scientific">Ceratopteris richardii</name>
    <name type="common">Triangle waterfern</name>
    <dbReference type="NCBI Taxonomy" id="49495"/>
    <lineage>
        <taxon>Eukaryota</taxon>
        <taxon>Viridiplantae</taxon>
        <taxon>Streptophyta</taxon>
        <taxon>Embryophyta</taxon>
        <taxon>Tracheophyta</taxon>
        <taxon>Polypodiopsida</taxon>
        <taxon>Polypodiidae</taxon>
        <taxon>Polypodiales</taxon>
        <taxon>Pteridineae</taxon>
        <taxon>Pteridaceae</taxon>
        <taxon>Parkerioideae</taxon>
        <taxon>Ceratopteris</taxon>
    </lineage>
</organism>
<dbReference type="Pfam" id="PF00564">
    <property type="entry name" value="PB1"/>
    <property type="match status" value="1"/>
</dbReference>
<dbReference type="FunFam" id="1.10.510.10:FF:000142">
    <property type="entry name" value="Octicosapeptide/phox/Bem1p domain kinase superfamily protein"/>
    <property type="match status" value="1"/>
</dbReference>
<dbReference type="PANTHER" id="PTHR23257">
    <property type="entry name" value="SERINE-THREONINE PROTEIN KINASE"/>
    <property type="match status" value="1"/>
</dbReference>
<evidence type="ECO:0000256" key="5">
    <source>
        <dbReference type="ARBA" id="ARBA00022679"/>
    </source>
</evidence>
<keyword evidence="8 10" id="KW-0067">ATP-binding</keyword>
<keyword evidence="9" id="KW-0927">Auxin signaling pathway</keyword>
<keyword evidence="7" id="KW-0418">Kinase</keyword>
<dbReference type="FunFam" id="3.10.20.90:FF:000058">
    <property type="entry name" value="Octicosapeptide/phox/Bem1p domain kinase superfamily protein"/>
    <property type="match status" value="1"/>
</dbReference>
<dbReference type="Gene3D" id="3.10.20.90">
    <property type="entry name" value="Phosphatidylinositol 3-kinase Catalytic Subunit, Chain A, domain 1"/>
    <property type="match status" value="1"/>
</dbReference>
<name>A0A8T2UDM4_CERRI</name>
<feature type="region of interest" description="Disordered" evidence="11">
    <location>
        <begin position="1"/>
        <end position="21"/>
    </location>
</feature>
<dbReference type="SUPFAM" id="SSF54277">
    <property type="entry name" value="CAD &amp; PB1 domains"/>
    <property type="match status" value="1"/>
</dbReference>
<protein>
    <recommendedName>
        <fullName evidence="16">Protein kinase domain-containing protein</fullName>
    </recommendedName>
</protein>
<dbReference type="SMART" id="SM00666">
    <property type="entry name" value="PB1"/>
    <property type="match status" value="1"/>
</dbReference>
<dbReference type="PRINTS" id="PR00109">
    <property type="entry name" value="TYRKINASE"/>
</dbReference>
<keyword evidence="4" id="KW-0597">Phosphoprotein</keyword>
<sequence length="1222" mass="135215">MNSSMVVDHTKMEISQQRNGKCAGKASMEASLASSTGAMSQKLNISKGHTQSNSNVASSQHMAIKKIKFMCSSGGKILPRPSDMKLRYVGGETRMVSFPRHIQYEDFYTKMMELYGPDIIIKYQLPQEDLDALVSVSSDEDLENMLEECDRLSVNEGSLKLRVFVFLSSEVDGHEVEDDIKFKSTERKFVDAINCVSSDALPAHSAAKLCTNSDSFNDAYRAWNGIQSQDQGSLSSKNPYSDGLFSETYLSPIESHAYENVACGQFQNTTLPLGHSLFMGQPVNLRTSPVSSLPCNELDSGGWKDSDSFYGQGAGHTDNDMNWTTTSNIHMHKPNHMKKDEILVSQLFGEQSREKSEVMHSAQEVATYNREPEKASTVESIFKPLKNAGIEDFPFTGLESVDSLETTVTQSYDNQLELSPGALLQKQLMSSPSVIATSQKQVHPDWSSEQDADRNFSLLRTENQQQAFLDHADQWERFPPCESPFVLGEDGELLCHNQYSGTAQAPLVTRESSTTGFPASSPCSTSHWELQYKRKPELEEEFRVPVARLSTVDSAAVTASAQVSTSGTPFPAVTREKVQSNVASIPDRRLAQEISSSNLNIAAVDSYSFSSSHRMDQGGTMKIGQSARKPSDISSDPAEFVSCEERIMQPLAIGNDDDGDCFLPSATGKPGFPLVDEGCLQNQLNDDVINQHENKSFNRFSNLNETAHLGNVPNVDLLSDLLSSCQLTECVAASSSMSGIHNSKSVDFLNDELRQKEQVDSIARTREDPLFRGSEELVFPLTLHGNSHLQSFDKSLNYLPSNEQFDSVLVSSFSSDFENKTSNFPEASIQNQGNVNNPVPIGTRVPTFTSLIETWEASLLQDEDNQNHVMQQGMLCDQAQEQVGGRPMFDKEAGLEEPGAELEEELQCFDYGPMNAAAIAEQEAKSRGLQIIRNCDLEELRELGSGTFGTVYHGKWRGTDVAIKRIKASCFNGREAEKDRLVADFWREAYILGQLHHPNVVAFYGVVPDGPGGTLATVTEYMVNGSLKQVLQNKDRTLDRRKRLLIAMDAAFGMEYLHGKNVVHFDIKCENLLVNLKDAQRPICKVGDLGLSKVKQQTFVSGGVRGTLPWMAPELLNGSSSFVSEKVDVFSFGIVMWELLTGEEPYANMHYGAIIGGIVNNTLRPTVPRWCDPAWKSLMEKCWAADPNERPTFLEITRALRAMEASLASKGSSQPRILGMYQ</sequence>
<keyword evidence="3" id="KW-0723">Serine/threonine-protein kinase</keyword>
<dbReference type="PROSITE" id="PS00108">
    <property type="entry name" value="PROTEIN_KINASE_ST"/>
    <property type="match status" value="1"/>
</dbReference>
<keyword evidence="5" id="KW-0808">Transferase</keyword>
<dbReference type="InterPro" id="IPR050167">
    <property type="entry name" value="Ser_Thr_protein_kinase"/>
</dbReference>
<feature type="domain" description="PB1" evidence="13">
    <location>
        <begin position="81"/>
        <end position="166"/>
    </location>
</feature>
<feature type="region of interest" description="Disordered" evidence="11">
    <location>
        <begin position="614"/>
        <end position="635"/>
    </location>
</feature>
<evidence type="ECO:0000256" key="7">
    <source>
        <dbReference type="ARBA" id="ARBA00022777"/>
    </source>
</evidence>
<dbReference type="PROSITE" id="PS51745">
    <property type="entry name" value="PB1"/>
    <property type="match status" value="1"/>
</dbReference>
<evidence type="ECO:0000256" key="4">
    <source>
        <dbReference type="ARBA" id="ARBA00022553"/>
    </source>
</evidence>
<comment type="caution">
    <text evidence="14">The sequence shown here is derived from an EMBL/GenBank/DDBJ whole genome shotgun (WGS) entry which is preliminary data.</text>
</comment>
<evidence type="ECO:0000256" key="10">
    <source>
        <dbReference type="PROSITE-ProRule" id="PRU10141"/>
    </source>
</evidence>
<evidence type="ECO:0000313" key="15">
    <source>
        <dbReference type="Proteomes" id="UP000825935"/>
    </source>
</evidence>
<evidence type="ECO:0000256" key="3">
    <source>
        <dbReference type="ARBA" id="ARBA00022527"/>
    </source>
</evidence>
<dbReference type="InterPro" id="IPR000270">
    <property type="entry name" value="PB1_dom"/>
</dbReference>
<dbReference type="SMART" id="SM00220">
    <property type="entry name" value="S_TKc"/>
    <property type="match status" value="1"/>
</dbReference>
<dbReference type="GO" id="GO:0010928">
    <property type="term" value="P:regulation of auxin mediated signaling pathway"/>
    <property type="evidence" value="ECO:0007669"/>
    <property type="project" value="UniProtKB-ARBA"/>
</dbReference>
<evidence type="ECO:0000256" key="6">
    <source>
        <dbReference type="ARBA" id="ARBA00022741"/>
    </source>
</evidence>
<keyword evidence="15" id="KW-1185">Reference proteome</keyword>
<evidence type="ECO:0000256" key="9">
    <source>
        <dbReference type="ARBA" id="ARBA00023294"/>
    </source>
</evidence>
<evidence type="ECO:0000259" key="12">
    <source>
        <dbReference type="PROSITE" id="PS50011"/>
    </source>
</evidence>
<dbReference type="InterPro" id="IPR001245">
    <property type="entry name" value="Ser-Thr/Tyr_kinase_cat_dom"/>
</dbReference>
<evidence type="ECO:0000259" key="13">
    <source>
        <dbReference type="PROSITE" id="PS51745"/>
    </source>
</evidence>
<evidence type="ECO:0000313" key="14">
    <source>
        <dbReference type="EMBL" id="KAH7434087.1"/>
    </source>
</evidence>
<dbReference type="GO" id="GO:0005524">
    <property type="term" value="F:ATP binding"/>
    <property type="evidence" value="ECO:0007669"/>
    <property type="project" value="UniProtKB-UniRule"/>
</dbReference>
<dbReference type="InterPro" id="IPR053793">
    <property type="entry name" value="PB1-like"/>
</dbReference>
<dbReference type="SUPFAM" id="SSF56112">
    <property type="entry name" value="Protein kinase-like (PK-like)"/>
    <property type="match status" value="1"/>
</dbReference>
<dbReference type="OrthoDB" id="4062651at2759"/>
<keyword evidence="6 10" id="KW-0547">Nucleotide-binding</keyword>
<dbReference type="GO" id="GO:0004674">
    <property type="term" value="F:protein serine/threonine kinase activity"/>
    <property type="evidence" value="ECO:0007669"/>
    <property type="project" value="UniProtKB-KW"/>
</dbReference>
<dbReference type="AlphaFoldDB" id="A0A8T2UDM4"/>
<dbReference type="EMBL" id="CM035412">
    <property type="protein sequence ID" value="KAH7434087.1"/>
    <property type="molecule type" value="Genomic_DNA"/>
</dbReference>
<dbReference type="GO" id="GO:0005737">
    <property type="term" value="C:cytoplasm"/>
    <property type="evidence" value="ECO:0007669"/>
    <property type="project" value="UniProtKB-SubCell"/>
</dbReference>
<reference evidence="14" key="1">
    <citation type="submission" date="2021-08" db="EMBL/GenBank/DDBJ databases">
        <title>WGS assembly of Ceratopteris richardii.</title>
        <authorList>
            <person name="Marchant D.B."/>
            <person name="Chen G."/>
            <person name="Jenkins J."/>
            <person name="Shu S."/>
            <person name="Leebens-Mack J."/>
            <person name="Grimwood J."/>
            <person name="Schmutz J."/>
            <person name="Soltis P."/>
            <person name="Soltis D."/>
            <person name="Chen Z.-H."/>
        </authorList>
    </citation>
    <scope>NUCLEOTIDE SEQUENCE</scope>
    <source>
        <strain evidence="14">Whitten #5841</strain>
        <tissue evidence="14">Leaf</tissue>
    </source>
</reference>
<dbReference type="Gene3D" id="1.10.510.10">
    <property type="entry name" value="Transferase(Phosphotransferase) domain 1"/>
    <property type="match status" value="1"/>
</dbReference>
<dbReference type="InterPro" id="IPR011009">
    <property type="entry name" value="Kinase-like_dom_sf"/>
</dbReference>
<dbReference type="CDD" id="cd06410">
    <property type="entry name" value="PB1_UP2"/>
    <property type="match status" value="1"/>
</dbReference>
<evidence type="ECO:0000256" key="2">
    <source>
        <dbReference type="ARBA" id="ARBA00022490"/>
    </source>
</evidence>
<dbReference type="InterPro" id="IPR000719">
    <property type="entry name" value="Prot_kinase_dom"/>
</dbReference>
<dbReference type="OMA" id="IDSWEAS"/>
<feature type="domain" description="Protein kinase" evidence="12">
    <location>
        <begin position="937"/>
        <end position="1207"/>
    </location>
</feature>
<dbReference type="InterPro" id="IPR008271">
    <property type="entry name" value="Ser/Thr_kinase_AS"/>
</dbReference>
<evidence type="ECO:0000256" key="1">
    <source>
        <dbReference type="ARBA" id="ARBA00004496"/>
    </source>
</evidence>
<gene>
    <name evidence="14" type="ORF">KP509_07G100500</name>
</gene>
<dbReference type="PANTHER" id="PTHR23257:SF963">
    <property type="entry name" value="AT08303P"/>
    <property type="match status" value="1"/>
</dbReference>
<evidence type="ECO:0000256" key="8">
    <source>
        <dbReference type="ARBA" id="ARBA00022840"/>
    </source>
</evidence>
<feature type="binding site" evidence="10">
    <location>
        <position position="964"/>
    </location>
    <ligand>
        <name>ATP</name>
        <dbReference type="ChEBI" id="CHEBI:30616"/>
    </ligand>
</feature>
<dbReference type="Proteomes" id="UP000825935">
    <property type="component" value="Chromosome 7"/>
</dbReference>
<dbReference type="FunFam" id="3.30.200.20:FF:000081">
    <property type="entry name" value="Octicosapeptide/phox/Bem1p domain kinase superfamily protein"/>
    <property type="match status" value="1"/>
</dbReference>
<proteinExistence type="predicted"/>
<keyword evidence="2" id="KW-0963">Cytoplasm</keyword>
<dbReference type="PROSITE" id="PS50011">
    <property type="entry name" value="PROTEIN_KINASE_DOM"/>
    <property type="match status" value="1"/>
</dbReference>
<dbReference type="CDD" id="cd13999">
    <property type="entry name" value="STKc_MAP3K-like"/>
    <property type="match status" value="1"/>
</dbReference>
<evidence type="ECO:0000256" key="11">
    <source>
        <dbReference type="SAM" id="MobiDB-lite"/>
    </source>
</evidence>
<dbReference type="InterPro" id="IPR017441">
    <property type="entry name" value="Protein_kinase_ATP_BS"/>
</dbReference>